<protein>
    <submittedName>
        <fullName evidence="3">Putative secreted protein</fullName>
    </submittedName>
</protein>
<dbReference type="Gene3D" id="3.40.190.150">
    <property type="entry name" value="Bordetella uptake gene, domain 1"/>
    <property type="match status" value="1"/>
</dbReference>
<evidence type="ECO:0000313" key="3">
    <source>
        <dbReference type="EMBL" id="AHW63569.1"/>
    </source>
</evidence>
<comment type="similarity">
    <text evidence="1">Belongs to the UPF0065 (bug) family.</text>
</comment>
<dbReference type="PANTHER" id="PTHR42928">
    <property type="entry name" value="TRICARBOXYLATE-BINDING PROTEIN"/>
    <property type="match status" value="1"/>
</dbReference>
<evidence type="ECO:0000256" key="1">
    <source>
        <dbReference type="ARBA" id="ARBA00006987"/>
    </source>
</evidence>
<evidence type="ECO:0000313" key="4">
    <source>
        <dbReference type="Proteomes" id="UP000023703"/>
    </source>
</evidence>
<proteinExistence type="inferred from homology"/>
<dbReference type="HOGENOM" id="CLU_045683_0_2_11"/>
<dbReference type="PIRSF" id="PIRSF017082">
    <property type="entry name" value="YflP"/>
    <property type="match status" value="1"/>
</dbReference>
<dbReference type="Proteomes" id="UP000023703">
    <property type="component" value="Chromosome"/>
</dbReference>
<name>X5DQK9_9CORY</name>
<dbReference type="Pfam" id="PF03401">
    <property type="entry name" value="TctC"/>
    <property type="match status" value="1"/>
</dbReference>
<dbReference type="InterPro" id="IPR042100">
    <property type="entry name" value="Bug_dom1"/>
</dbReference>
<dbReference type="PANTHER" id="PTHR42928:SF5">
    <property type="entry name" value="BLR1237 PROTEIN"/>
    <property type="match status" value="1"/>
</dbReference>
<feature type="region of interest" description="Disordered" evidence="2">
    <location>
        <begin position="35"/>
        <end position="58"/>
    </location>
</feature>
<gene>
    <name evidence="3" type="ORF">CGLY_05605</name>
</gene>
<dbReference type="InterPro" id="IPR005064">
    <property type="entry name" value="BUG"/>
</dbReference>
<organism evidence="3 4">
    <name type="scientific">Corynebacterium glyciniphilum AJ 3170</name>
    <dbReference type="NCBI Taxonomy" id="1404245"/>
    <lineage>
        <taxon>Bacteria</taxon>
        <taxon>Bacillati</taxon>
        <taxon>Actinomycetota</taxon>
        <taxon>Actinomycetes</taxon>
        <taxon>Mycobacteriales</taxon>
        <taxon>Corynebacteriaceae</taxon>
        <taxon>Corynebacterium</taxon>
    </lineage>
</organism>
<dbReference type="SUPFAM" id="SSF53850">
    <property type="entry name" value="Periplasmic binding protein-like II"/>
    <property type="match status" value="1"/>
</dbReference>
<dbReference type="EMBL" id="CP006842">
    <property type="protein sequence ID" value="AHW63569.1"/>
    <property type="molecule type" value="Genomic_DNA"/>
</dbReference>
<dbReference type="RefSeq" id="WP_081803793.1">
    <property type="nucleotide sequence ID" value="NZ_CP006842.1"/>
</dbReference>
<dbReference type="KEGG" id="cgy:CGLY_05605"/>
<sequence length="338" mass="35088">MSGQIPTRRRTPTSSKARTSIAALTMIGALALTSCGSDDESEGSSSGSGAPLNLVVPFDPGGSADGTARQLAVYAQQTCGRDVIIRNETGGSGTVGFQSVASSAADGNTIGVASIELSILPHLGVSEIGPDDVRGIMQYSEQPIAYGVLPDSDIEDIDELLTTNEDVTMASSGTGSIYHMGFAGLAQEADQPNIRNVPYGGAAGALQAVMGGETRAVSVGAAEIAPFIEGGQLRALAIAGEDRLDDFLPGVPTLKEAGMDWTSFAILGLFAPAGTPDEAVEELNECFNEARQSEGFSTYMDNLGFTQEYKNAADFDAFLSEEYDRYQTVVEDAGLGGN</sequence>
<dbReference type="AlphaFoldDB" id="X5DQK9"/>
<evidence type="ECO:0000256" key="2">
    <source>
        <dbReference type="SAM" id="MobiDB-lite"/>
    </source>
</evidence>
<keyword evidence="4" id="KW-1185">Reference proteome</keyword>
<reference evidence="3 4" key="1">
    <citation type="journal article" date="2015" name="Int. J. Syst. Evol. Microbiol.">
        <title>Revisiting Corynebacterium glyciniphilum (ex Kubota et al., 1972) sp. nov., nom. rev., isolated from putrefied banana.</title>
        <authorList>
            <person name="Al-Dilaimi A."/>
            <person name="Bednarz H."/>
            <person name="Lomker A."/>
            <person name="Niehaus K."/>
            <person name="Kalinowski J."/>
            <person name="Ruckert C."/>
        </authorList>
    </citation>
    <scope>NUCLEOTIDE SEQUENCE [LARGE SCALE GENOMIC DNA]</scope>
    <source>
        <strain evidence="3">AJ 3170</strain>
    </source>
</reference>
<dbReference type="STRING" id="1404245.CGLY_05605"/>
<dbReference type="Gene3D" id="3.40.190.10">
    <property type="entry name" value="Periplasmic binding protein-like II"/>
    <property type="match status" value="1"/>
</dbReference>
<dbReference type="CDD" id="cd07012">
    <property type="entry name" value="PBP2_Bug_TTT"/>
    <property type="match status" value="1"/>
</dbReference>
<accession>X5DQK9</accession>
<dbReference type="eggNOG" id="COG3181">
    <property type="taxonomic scope" value="Bacteria"/>
</dbReference>
<dbReference type="OrthoDB" id="8627412at2"/>